<evidence type="ECO:0000256" key="2">
    <source>
        <dbReference type="SAM" id="MobiDB-lite"/>
    </source>
</evidence>
<dbReference type="Gene3D" id="3.30.2350.10">
    <property type="entry name" value="Pseudouridine synthase"/>
    <property type="match status" value="1"/>
</dbReference>
<proteinExistence type="predicted"/>
<dbReference type="AlphaFoldDB" id="A0A699YW83"/>
<gene>
    <name evidence="4" type="ORF">HaLaN_06118</name>
</gene>
<sequence>MPMGENLAPTIPCALGLQPGSLHPAHRLDGGTSGVVLLSRTPAFARYFQQQVQAKPGAEGEATPGVAGAAAGTGAGPEAGQGSGRGLQEAAGTTADNGRSSRQGGRAAKEHSGWQQQQQAPQVAFEWRWAGTGRGAPAFGQRGGSGDNEAQCGQAGWFVYPACRHGNGGG</sequence>
<organism evidence="4 5">
    <name type="scientific">Haematococcus lacustris</name>
    <name type="common">Green alga</name>
    <name type="synonym">Haematococcus pluvialis</name>
    <dbReference type="NCBI Taxonomy" id="44745"/>
    <lineage>
        <taxon>Eukaryota</taxon>
        <taxon>Viridiplantae</taxon>
        <taxon>Chlorophyta</taxon>
        <taxon>core chlorophytes</taxon>
        <taxon>Chlorophyceae</taxon>
        <taxon>CS clade</taxon>
        <taxon>Chlamydomonadales</taxon>
        <taxon>Haematococcaceae</taxon>
        <taxon>Haematococcus</taxon>
    </lineage>
</organism>
<dbReference type="GO" id="GO:0003723">
    <property type="term" value="F:RNA binding"/>
    <property type="evidence" value="ECO:0007669"/>
    <property type="project" value="InterPro"/>
</dbReference>
<keyword evidence="5" id="KW-1185">Reference proteome</keyword>
<dbReference type="InterPro" id="IPR006145">
    <property type="entry name" value="PsdUridine_synth_RsuA/RluA"/>
</dbReference>
<evidence type="ECO:0000259" key="3">
    <source>
        <dbReference type="Pfam" id="PF00849"/>
    </source>
</evidence>
<dbReference type="GO" id="GO:0001522">
    <property type="term" value="P:pseudouridine synthesis"/>
    <property type="evidence" value="ECO:0007669"/>
    <property type="project" value="InterPro"/>
</dbReference>
<feature type="non-terminal residue" evidence="4">
    <location>
        <position position="170"/>
    </location>
</feature>
<comment type="caution">
    <text evidence="4">The sequence shown here is derived from an EMBL/GenBank/DDBJ whole genome shotgun (WGS) entry which is preliminary data.</text>
</comment>
<protein>
    <submittedName>
        <fullName evidence="4">PseudoU_synth_2 domain-containing protein</fullName>
    </submittedName>
</protein>
<comment type="catalytic activity">
    <reaction evidence="1">
        <text>a uridine in RNA = a pseudouridine in RNA</text>
        <dbReference type="Rhea" id="RHEA:48348"/>
        <dbReference type="Rhea" id="RHEA-COMP:12068"/>
        <dbReference type="Rhea" id="RHEA-COMP:12069"/>
        <dbReference type="ChEBI" id="CHEBI:65314"/>
        <dbReference type="ChEBI" id="CHEBI:65315"/>
    </reaction>
</comment>
<feature type="region of interest" description="Disordered" evidence="2">
    <location>
        <begin position="55"/>
        <end position="122"/>
    </location>
</feature>
<feature type="compositionally biased region" description="Polar residues" evidence="2">
    <location>
        <begin position="94"/>
        <end position="103"/>
    </location>
</feature>
<feature type="compositionally biased region" description="Low complexity" evidence="2">
    <location>
        <begin position="56"/>
        <end position="70"/>
    </location>
</feature>
<feature type="compositionally biased region" description="Gly residues" evidence="2">
    <location>
        <begin position="71"/>
        <end position="85"/>
    </location>
</feature>
<dbReference type="Pfam" id="PF00849">
    <property type="entry name" value="PseudoU_synth_2"/>
    <property type="match status" value="1"/>
</dbReference>
<feature type="domain" description="Pseudouridine synthase RsuA/RluA-like" evidence="3">
    <location>
        <begin position="18"/>
        <end position="54"/>
    </location>
</feature>
<evidence type="ECO:0000313" key="4">
    <source>
        <dbReference type="EMBL" id="GFH10749.1"/>
    </source>
</evidence>
<dbReference type="SUPFAM" id="SSF55120">
    <property type="entry name" value="Pseudouridine synthase"/>
    <property type="match status" value="1"/>
</dbReference>
<dbReference type="InterPro" id="IPR020103">
    <property type="entry name" value="PsdUridine_synth_cat_dom_sf"/>
</dbReference>
<dbReference type="Proteomes" id="UP000485058">
    <property type="component" value="Unassembled WGS sequence"/>
</dbReference>
<evidence type="ECO:0000256" key="1">
    <source>
        <dbReference type="ARBA" id="ARBA00000073"/>
    </source>
</evidence>
<dbReference type="InterPro" id="IPR006224">
    <property type="entry name" value="PsdUridine_synth_RluA-like_CS"/>
</dbReference>
<accession>A0A699YW83</accession>
<dbReference type="PROSITE" id="PS01129">
    <property type="entry name" value="PSI_RLU"/>
    <property type="match status" value="1"/>
</dbReference>
<name>A0A699YW83_HAELA</name>
<reference evidence="4 5" key="1">
    <citation type="submission" date="2020-02" db="EMBL/GenBank/DDBJ databases">
        <title>Draft genome sequence of Haematococcus lacustris strain NIES-144.</title>
        <authorList>
            <person name="Morimoto D."/>
            <person name="Nakagawa S."/>
            <person name="Yoshida T."/>
            <person name="Sawayama S."/>
        </authorList>
    </citation>
    <scope>NUCLEOTIDE SEQUENCE [LARGE SCALE GENOMIC DNA]</scope>
    <source>
        <strain evidence="4 5">NIES-144</strain>
    </source>
</reference>
<dbReference type="GO" id="GO:0009982">
    <property type="term" value="F:pseudouridine synthase activity"/>
    <property type="evidence" value="ECO:0007669"/>
    <property type="project" value="InterPro"/>
</dbReference>
<evidence type="ECO:0000313" key="5">
    <source>
        <dbReference type="Proteomes" id="UP000485058"/>
    </source>
</evidence>
<dbReference type="EMBL" id="BLLF01000342">
    <property type="protein sequence ID" value="GFH10749.1"/>
    <property type="molecule type" value="Genomic_DNA"/>
</dbReference>